<name>A0ABQ9G3Z2_9NEOP</name>
<accession>A0ABQ9G3Z2</accession>
<keyword evidence="2" id="KW-1185">Reference proteome</keyword>
<dbReference type="EMBL" id="JARBHB010000016">
    <property type="protein sequence ID" value="KAJ8866928.1"/>
    <property type="molecule type" value="Genomic_DNA"/>
</dbReference>
<comment type="caution">
    <text evidence="1">The sequence shown here is derived from an EMBL/GenBank/DDBJ whole genome shotgun (WGS) entry which is preliminary data.</text>
</comment>
<evidence type="ECO:0000313" key="1">
    <source>
        <dbReference type="EMBL" id="KAJ8866928.1"/>
    </source>
</evidence>
<dbReference type="Proteomes" id="UP001159363">
    <property type="component" value="Chromosome 15"/>
</dbReference>
<gene>
    <name evidence="1" type="ORF">PR048_032790</name>
</gene>
<sequence>MIVCLSQQSVLSQRTVHHSIPAVETNAETYLRAREGLARTMYPKRLPEWFACRHTDVVRFGVALPEINHLLTGYNKERCVCIHDVIYVAFSNNLNLLLFRVFMPCTVSLLASHNGEPCSIPGRVTPRFLNVIIVPDDVASQRVFSGISCFPRRFIPALLHTLITHIGSRDLTVMSRPNISTLFTSFAFTSMHFNRNVFQLGNTRDFQKVPEEPPTTITHIQSINGRMIMGSFEAMAWGRRSPVLFMLSHSDWPAAILSAMFDIGHGGVVVRLPASHLCKPCSIPDYNAHGISHLGIMPDDADDRASSRGDLPFPTAFSFRRPVVPSWFETQSEIVSKIGTGNCCAVRVQNWTGVRDEVHFEPLKLAVRNLDPRSAAIPSDLEVQTKFLVVTLEARFVCFGRSTVNATFKSVNRFKDICCVASARNQKKKKTCIIYSVKEVTCEKDERKCKHYRFSRLQFLNVLGAAVPECFPPPLHSGGAQFSPHFTLICSQNLVVESCPNLSTRIGSKLTLRQVAEGSTARKLGFLCVEARPLYNNRLSSAFHPSLYRCSQFADVTLPGHSCIARRFSGSLPMTPMALQGSRLQDVDSEAQRTYINQLARSKSVPEPGDMMRLVQGDDRNIITTITRQLAFEWRGSTLSNALRASTVTDDIAAPLKRDSSYVRGRMGKSAEDCRALRVELTTPQPQWWLVNPKLDEDPWANGGYSISSLLFLEVTAARMIHIPSSGRCCPCLPNNRSPVAVEKVLSVTDDRFDYTGDFLQWPIHGVGFVAVVVDSVCWRISEVILFLENCRVLTCFNAPVVSNLLDLVVVDELSEYSQGSLTSKSKFNGQVELAKPTYLLRFEEPLRIERDHSYSTPKKKSKNPPITNIPIKYHIEMSEKASSMAKPRRTMWCRHDLSASPRNSKKKHCRLARVGDVHLYTKTRLGKVKEATGTAESRMEAARVCETELVASSSHQTALGRARSAARLSSL</sequence>
<reference evidence="1 2" key="1">
    <citation type="submission" date="2023-02" db="EMBL/GenBank/DDBJ databases">
        <title>LHISI_Scaffold_Assembly.</title>
        <authorList>
            <person name="Stuart O.P."/>
            <person name="Cleave R."/>
            <person name="Magrath M.J.L."/>
            <person name="Mikheyev A.S."/>
        </authorList>
    </citation>
    <scope>NUCLEOTIDE SEQUENCE [LARGE SCALE GENOMIC DNA]</scope>
    <source>
        <strain evidence="1">Daus_M_001</strain>
        <tissue evidence="1">Leg muscle</tissue>
    </source>
</reference>
<protein>
    <submittedName>
        <fullName evidence="1">Uncharacterized protein</fullName>
    </submittedName>
</protein>
<evidence type="ECO:0000313" key="2">
    <source>
        <dbReference type="Proteomes" id="UP001159363"/>
    </source>
</evidence>
<organism evidence="1 2">
    <name type="scientific">Dryococelus australis</name>
    <dbReference type="NCBI Taxonomy" id="614101"/>
    <lineage>
        <taxon>Eukaryota</taxon>
        <taxon>Metazoa</taxon>
        <taxon>Ecdysozoa</taxon>
        <taxon>Arthropoda</taxon>
        <taxon>Hexapoda</taxon>
        <taxon>Insecta</taxon>
        <taxon>Pterygota</taxon>
        <taxon>Neoptera</taxon>
        <taxon>Polyneoptera</taxon>
        <taxon>Phasmatodea</taxon>
        <taxon>Verophasmatodea</taxon>
        <taxon>Anareolatae</taxon>
        <taxon>Phasmatidae</taxon>
        <taxon>Eurycanthinae</taxon>
        <taxon>Dryococelus</taxon>
    </lineage>
</organism>
<proteinExistence type="predicted"/>